<evidence type="ECO:0000313" key="1">
    <source>
        <dbReference type="EMBL" id="KAF4657275.1"/>
    </source>
</evidence>
<accession>A0A7J6LDG1</accession>
<protein>
    <submittedName>
        <fullName evidence="1">Uncharacterized protein</fullName>
    </submittedName>
</protein>
<dbReference type="AlphaFoldDB" id="A0A7J6LDG1"/>
<evidence type="ECO:0000313" key="2">
    <source>
        <dbReference type="Proteomes" id="UP000570595"/>
    </source>
</evidence>
<dbReference type="EMBL" id="JABAHT010000363">
    <property type="protein sequence ID" value="KAF4657275.1"/>
    <property type="molecule type" value="Genomic_DNA"/>
</dbReference>
<comment type="caution">
    <text evidence="1">The sequence shown here is derived from an EMBL/GenBank/DDBJ whole genome shotgun (WGS) entry which is preliminary data.</text>
</comment>
<dbReference type="Proteomes" id="UP000570595">
    <property type="component" value="Unassembled WGS sequence"/>
</dbReference>
<organism evidence="1 2">
    <name type="scientific">Perkinsus olseni</name>
    <name type="common">Perkinsus atlanticus</name>
    <dbReference type="NCBI Taxonomy" id="32597"/>
    <lineage>
        <taxon>Eukaryota</taxon>
        <taxon>Sar</taxon>
        <taxon>Alveolata</taxon>
        <taxon>Perkinsozoa</taxon>
        <taxon>Perkinsea</taxon>
        <taxon>Perkinsida</taxon>
        <taxon>Perkinsidae</taxon>
        <taxon>Perkinsus</taxon>
    </lineage>
</organism>
<gene>
    <name evidence="1" type="ORF">FOZ61_006382</name>
</gene>
<name>A0A7J6LDG1_PEROL</name>
<proteinExistence type="predicted"/>
<reference evidence="1 2" key="1">
    <citation type="submission" date="2020-04" db="EMBL/GenBank/DDBJ databases">
        <title>Perkinsus olseni comparative genomics.</title>
        <authorList>
            <person name="Bogema D.R."/>
        </authorList>
    </citation>
    <scope>NUCLEOTIDE SEQUENCE [LARGE SCALE GENOMIC DNA]</scope>
    <source>
        <strain evidence="1">ATCC PRA-179</strain>
    </source>
</reference>
<sequence length="74" mass="8191">MNLRGRYAKRGFEAHRAYRGGESKVAGATLSSIPTQNFGISQVKNIRMIHPHPPRSQQSTVAILMQLYSPLVIG</sequence>